<evidence type="ECO:0000313" key="9">
    <source>
        <dbReference type="Proteomes" id="UP000799770"/>
    </source>
</evidence>
<evidence type="ECO:0000256" key="1">
    <source>
        <dbReference type="ARBA" id="ARBA00004141"/>
    </source>
</evidence>
<dbReference type="InterPro" id="IPR020846">
    <property type="entry name" value="MFS_dom"/>
</dbReference>
<dbReference type="AlphaFoldDB" id="A0A6A5ZJ15"/>
<dbReference type="GO" id="GO:0016020">
    <property type="term" value="C:membrane"/>
    <property type="evidence" value="ECO:0007669"/>
    <property type="project" value="UniProtKB-SubCell"/>
</dbReference>
<dbReference type="Proteomes" id="UP000799770">
    <property type="component" value="Unassembled WGS sequence"/>
</dbReference>
<keyword evidence="4 6" id="KW-1133">Transmembrane helix</keyword>
<feature type="domain" description="Major facilitator superfamily (MFS) profile" evidence="7">
    <location>
        <begin position="58"/>
        <end position="479"/>
    </location>
</feature>
<evidence type="ECO:0000256" key="2">
    <source>
        <dbReference type="ARBA" id="ARBA00022448"/>
    </source>
</evidence>
<keyword evidence="2" id="KW-0813">Transport</keyword>
<comment type="subcellular location">
    <subcellularLocation>
        <location evidence="1">Membrane</location>
        <topology evidence="1">Multi-pass membrane protein</topology>
    </subcellularLocation>
</comment>
<evidence type="ECO:0000313" key="8">
    <source>
        <dbReference type="EMBL" id="KAF2118301.1"/>
    </source>
</evidence>
<keyword evidence="5 6" id="KW-0472">Membrane</keyword>
<dbReference type="EMBL" id="ML977317">
    <property type="protein sequence ID" value="KAF2118301.1"/>
    <property type="molecule type" value="Genomic_DNA"/>
</dbReference>
<evidence type="ECO:0000256" key="5">
    <source>
        <dbReference type="ARBA" id="ARBA00023136"/>
    </source>
</evidence>
<feature type="transmembrane region" description="Helical" evidence="6">
    <location>
        <begin position="95"/>
        <end position="118"/>
    </location>
</feature>
<gene>
    <name evidence="8" type="ORF">BDV96DRAFT_611062</name>
</gene>
<evidence type="ECO:0000256" key="3">
    <source>
        <dbReference type="ARBA" id="ARBA00022692"/>
    </source>
</evidence>
<dbReference type="OrthoDB" id="6730379at2759"/>
<name>A0A6A5ZJ15_9PLEO</name>
<dbReference type="SUPFAM" id="SSF103473">
    <property type="entry name" value="MFS general substrate transporter"/>
    <property type="match status" value="1"/>
</dbReference>
<dbReference type="InterPro" id="IPR011701">
    <property type="entry name" value="MFS"/>
</dbReference>
<keyword evidence="3 6" id="KW-0812">Transmembrane</keyword>
<feature type="transmembrane region" description="Helical" evidence="6">
    <location>
        <begin position="323"/>
        <end position="346"/>
    </location>
</feature>
<dbReference type="Gene3D" id="1.20.1250.20">
    <property type="entry name" value="MFS general substrate transporter like domains"/>
    <property type="match status" value="2"/>
</dbReference>
<feature type="transmembrane region" description="Helical" evidence="6">
    <location>
        <begin position="454"/>
        <end position="476"/>
    </location>
</feature>
<dbReference type="PROSITE" id="PS50850">
    <property type="entry name" value="MFS"/>
    <property type="match status" value="1"/>
</dbReference>
<organism evidence="8 9">
    <name type="scientific">Lophiotrema nucula</name>
    <dbReference type="NCBI Taxonomy" id="690887"/>
    <lineage>
        <taxon>Eukaryota</taxon>
        <taxon>Fungi</taxon>
        <taxon>Dikarya</taxon>
        <taxon>Ascomycota</taxon>
        <taxon>Pezizomycotina</taxon>
        <taxon>Dothideomycetes</taxon>
        <taxon>Pleosporomycetidae</taxon>
        <taxon>Pleosporales</taxon>
        <taxon>Lophiotremataceae</taxon>
        <taxon>Lophiotrema</taxon>
    </lineage>
</organism>
<evidence type="ECO:0000256" key="4">
    <source>
        <dbReference type="ARBA" id="ARBA00022989"/>
    </source>
</evidence>
<dbReference type="PANTHER" id="PTHR43791">
    <property type="entry name" value="PERMEASE-RELATED"/>
    <property type="match status" value="1"/>
</dbReference>
<keyword evidence="9" id="KW-1185">Reference proteome</keyword>
<dbReference type="GO" id="GO:0022857">
    <property type="term" value="F:transmembrane transporter activity"/>
    <property type="evidence" value="ECO:0007669"/>
    <property type="project" value="InterPro"/>
</dbReference>
<dbReference type="Pfam" id="PF07690">
    <property type="entry name" value="MFS_1"/>
    <property type="match status" value="1"/>
</dbReference>
<protein>
    <submittedName>
        <fullName evidence="8">Putative MFS transporter</fullName>
    </submittedName>
</protein>
<feature type="transmembrane region" description="Helical" evidence="6">
    <location>
        <begin position="184"/>
        <end position="205"/>
    </location>
</feature>
<dbReference type="PANTHER" id="PTHR43791:SF40">
    <property type="entry name" value="THIAMINE PATHWAY TRANSPORTER THI73"/>
    <property type="match status" value="1"/>
</dbReference>
<feature type="transmembrane region" description="Helical" evidence="6">
    <location>
        <begin position="421"/>
        <end position="442"/>
    </location>
</feature>
<evidence type="ECO:0000256" key="6">
    <source>
        <dbReference type="SAM" id="Phobius"/>
    </source>
</evidence>
<accession>A0A6A5ZJ15</accession>
<evidence type="ECO:0000259" key="7">
    <source>
        <dbReference type="PROSITE" id="PS50850"/>
    </source>
</evidence>
<feature type="transmembrane region" description="Helical" evidence="6">
    <location>
        <begin position="130"/>
        <end position="156"/>
    </location>
</feature>
<feature type="transmembrane region" description="Helical" evidence="6">
    <location>
        <begin position="386"/>
        <end position="409"/>
    </location>
</feature>
<sequence>MGSVKGTTELISHTPRSIHPLDLKALDEALAFLETHQEHASTDEVTLRSIRRKVDWHIFPILSCCQLVQSLDKYALNYAAVMGLPKDLDLHGNDFTIVATAFFVAYILSELPNIYLLQRVPAAKWLSLNIFLWAIATACAAATTSFSTLLIVRILLGIFEATTLPSCQAITAQYFTKEEAAPRYAYWAFGSGGAAVFGGLFSFAFQFMENGKLAGWRAMFVVFGALTLVVGAATWYWVPDTPMEAHFLTDVEKVSLLKHVSVNKTGIRSQNFKIEEVWEALLDPQIWIFAVATICLASSSGIISTYSATLIRSMGFTSKQAALLNMPGGIVGLITVLCAATAVRHTKGGRRWLYISVCALVATLGASLTSFLPNKPNHSFSRSRKAGALIGIYLINSITATLPLVYHYVSVNISGHTKRSFAANLIALCFGLGNIIGPMMFQAKDAPDYLPAKIGTMATEAGTAVCMWVLVGYYWWENRRRDRLQMVVGEGEEVAGGLGAVDEENWKGLTDRRNGRWRYMY</sequence>
<proteinExistence type="predicted"/>
<feature type="transmembrane region" description="Helical" evidence="6">
    <location>
        <begin position="286"/>
        <end position="311"/>
    </location>
</feature>
<feature type="transmembrane region" description="Helical" evidence="6">
    <location>
        <begin position="217"/>
        <end position="238"/>
    </location>
</feature>
<reference evidence="8" key="1">
    <citation type="journal article" date="2020" name="Stud. Mycol.">
        <title>101 Dothideomycetes genomes: a test case for predicting lifestyles and emergence of pathogens.</title>
        <authorList>
            <person name="Haridas S."/>
            <person name="Albert R."/>
            <person name="Binder M."/>
            <person name="Bloem J."/>
            <person name="Labutti K."/>
            <person name="Salamov A."/>
            <person name="Andreopoulos B."/>
            <person name="Baker S."/>
            <person name="Barry K."/>
            <person name="Bills G."/>
            <person name="Bluhm B."/>
            <person name="Cannon C."/>
            <person name="Castanera R."/>
            <person name="Culley D."/>
            <person name="Daum C."/>
            <person name="Ezra D."/>
            <person name="Gonzalez J."/>
            <person name="Henrissat B."/>
            <person name="Kuo A."/>
            <person name="Liang C."/>
            <person name="Lipzen A."/>
            <person name="Lutzoni F."/>
            <person name="Magnuson J."/>
            <person name="Mondo S."/>
            <person name="Nolan M."/>
            <person name="Ohm R."/>
            <person name="Pangilinan J."/>
            <person name="Park H.-J."/>
            <person name="Ramirez L."/>
            <person name="Alfaro M."/>
            <person name="Sun H."/>
            <person name="Tritt A."/>
            <person name="Yoshinaga Y."/>
            <person name="Zwiers L.-H."/>
            <person name="Turgeon B."/>
            <person name="Goodwin S."/>
            <person name="Spatafora J."/>
            <person name="Crous P."/>
            <person name="Grigoriev I."/>
        </authorList>
    </citation>
    <scope>NUCLEOTIDE SEQUENCE</scope>
    <source>
        <strain evidence="8">CBS 627.86</strain>
    </source>
</reference>
<dbReference type="InterPro" id="IPR036259">
    <property type="entry name" value="MFS_trans_sf"/>
</dbReference>